<feature type="compositionally biased region" description="Basic residues" evidence="1">
    <location>
        <begin position="215"/>
        <end position="233"/>
    </location>
</feature>
<accession>A0ABR6BGB3</accession>
<dbReference type="RefSeq" id="WP_182837538.1">
    <property type="nucleotide sequence ID" value="NZ_BAAABQ010000059.1"/>
</dbReference>
<evidence type="ECO:0000259" key="2">
    <source>
        <dbReference type="Pfam" id="PF21818"/>
    </source>
</evidence>
<evidence type="ECO:0000313" key="3">
    <source>
        <dbReference type="EMBL" id="MBA8925921.1"/>
    </source>
</evidence>
<name>A0ABR6BGB3_9PSEU</name>
<keyword evidence="4" id="KW-1185">Reference proteome</keyword>
<gene>
    <name evidence="3" type="ORF">BC739_003120</name>
</gene>
<reference evidence="3 4" key="1">
    <citation type="submission" date="2020-08" db="EMBL/GenBank/DDBJ databases">
        <title>Genomic Encyclopedia of Archaeal and Bacterial Type Strains, Phase II (KMG-II): from individual species to whole genera.</title>
        <authorList>
            <person name="Goeker M."/>
        </authorList>
    </citation>
    <scope>NUCLEOTIDE SEQUENCE [LARGE SCALE GENOMIC DNA]</scope>
    <source>
        <strain evidence="3 4">DSM 43850</strain>
    </source>
</reference>
<dbReference type="Pfam" id="PF21818">
    <property type="entry name" value="DUF6884"/>
    <property type="match status" value="1"/>
</dbReference>
<evidence type="ECO:0000313" key="4">
    <source>
        <dbReference type="Proteomes" id="UP000517916"/>
    </source>
</evidence>
<feature type="region of interest" description="Disordered" evidence="1">
    <location>
        <begin position="208"/>
        <end position="233"/>
    </location>
</feature>
<comment type="caution">
    <text evidence="3">The sequence shown here is derived from an EMBL/GenBank/DDBJ whole genome shotgun (WGS) entry which is preliminary data.</text>
</comment>
<organism evidence="3 4">
    <name type="scientific">Kutzneria viridogrisea</name>
    <dbReference type="NCBI Taxonomy" id="47990"/>
    <lineage>
        <taxon>Bacteria</taxon>
        <taxon>Bacillati</taxon>
        <taxon>Actinomycetota</taxon>
        <taxon>Actinomycetes</taxon>
        <taxon>Pseudonocardiales</taxon>
        <taxon>Pseudonocardiaceae</taxon>
        <taxon>Kutzneria</taxon>
    </lineage>
</organism>
<sequence>MDRVKLIPPIQGIRDMGAEVKLFIVPCGGAKLDHAAPARDLYTGSAFRQVLAAVRLEAEATALECAVTTRVMILSARYGLVDLDQVLSPYDVTMTSPDSITAAELAAQVAALVSEGGEWELFGFLPRAYLARLSAAVDLVNDWDVVTGWLLVHDVYEAAPGIGYQKQVAASLGKLAVVMPAPRRQVTVSRCSTVVRIRPVVRVRSQRPCSQQRGRSTRGRVRFRGAARRRGVP</sequence>
<proteinExistence type="predicted"/>
<feature type="domain" description="DUF6884" evidence="2">
    <location>
        <begin position="23"/>
        <end position="114"/>
    </location>
</feature>
<evidence type="ECO:0000256" key="1">
    <source>
        <dbReference type="SAM" id="MobiDB-lite"/>
    </source>
</evidence>
<protein>
    <recommendedName>
        <fullName evidence="2">DUF6884 domain-containing protein</fullName>
    </recommendedName>
</protein>
<dbReference type="InterPro" id="IPR049251">
    <property type="entry name" value="DUF6884"/>
</dbReference>
<dbReference type="Proteomes" id="UP000517916">
    <property type="component" value="Unassembled WGS sequence"/>
</dbReference>
<dbReference type="EMBL" id="JACJID010000002">
    <property type="protein sequence ID" value="MBA8925921.1"/>
    <property type="molecule type" value="Genomic_DNA"/>
</dbReference>